<evidence type="ECO:0000259" key="1">
    <source>
        <dbReference type="Pfam" id="PF13460"/>
    </source>
</evidence>
<dbReference type="Pfam" id="PF13460">
    <property type="entry name" value="NAD_binding_10"/>
    <property type="match status" value="1"/>
</dbReference>
<name>A0ABD7BE22_PSEPU</name>
<proteinExistence type="predicted"/>
<dbReference type="AlphaFoldDB" id="A0ABD7BE22"/>
<dbReference type="InterPro" id="IPR036291">
    <property type="entry name" value="NAD(P)-bd_dom_sf"/>
</dbReference>
<organism evidence="2 3">
    <name type="scientific">Pseudomonas putida</name>
    <name type="common">Arthrobacter siderocapsulatus</name>
    <dbReference type="NCBI Taxonomy" id="303"/>
    <lineage>
        <taxon>Bacteria</taxon>
        <taxon>Pseudomonadati</taxon>
        <taxon>Pseudomonadota</taxon>
        <taxon>Gammaproteobacteria</taxon>
        <taxon>Pseudomonadales</taxon>
        <taxon>Pseudomonadaceae</taxon>
        <taxon>Pseudomonas</taxon>
    </lineage>
</organism>
<dbReference type="Proteomes" id="UP000516786">
    <property type="component" value="Chromosome"/>
</dbReference>
<gene>
    <name evidence="2" type="ORF">ID616_03175</name>
</gene>
<dbReference type="PANTHER" id="PTHR14097:SF7">
    <property type="entry name" value="OXIDOREDUCTASE HTATIP2"/>
    <property type="match status" value="1"/>
</dbReference>
<dbReference type="InterPro" id="IPR016040">
    <property type="entry name" value="NAD(P)-bd_dom"/>
</dbReference>
<feature type="domain" description="NAD(P)-binding" evidence="1">
    <location>
        <begin position="12"/>
        <end position="155"/>
    </location>
</feature>
<protein>
    <submittedName>
        <fullName evidence="2">Oxidoreductase</fullName>
    </submittedName>
</protein>
<sequence length="215" mass="23648">MYLTPQHVLLAGATGLTGEHLLDRLLNEPTITRVLAPTRRPLAGHPHLENPVGDPAVFLPQLAGRVDIAYCCLGTTLKQAGSESAFRAVDLDMVVAFSKRAREMGARHLLVVSALGADPKSSIFYNRVKGEMEEALKAQDWPQLTIVRPSLLLGERIEPRLAEQLASPFSRLIPGKYRGIEACTLARALWRLALEEEDGVRIVESDELRKLGKTP</sequence>
<dbReference type="RefSeq" id="WP_016484727.1">
    <property type="nucleotide sequence ID" value="NZ_BSKG01000016.1"/>
</dbReference>
<reference evidence="2 3" key="1">
    <citation type="submission" date="2020-09" db="EMBL/GenBank/DDBJ databases">
        <title>Co-existence of a novel multidrug-resistance efflux pump with carbapenem resistance gene blaVIM-2 in one megaplasmid in Pseudomonas putida.</title>
        <authorList>
            <person name="Peng K."/>
            <person name="Li R."/>
        </authorList>
    </citation>
    <scope>NUCLEOTIDE SEQUENCE [LARGE SCALE GENOMIC DNA]</scope>
    <source>
        <strain evidence="2 3">ZXPA-20</strain>
    </source>
</reference>
<dbReference type="EMBL" id="CP061723">
    <property type="protein sequence ID" value="QOC98730.1"/>
    <property type="molecule type" value="Genomic_DNA"/>
</dbReference>
<dbReference type="SUPFAM" id="SSF51735">
    <property type="entry name" value="NAD(P)-binding Rossmann-fold domains"/>
    <property type="match status" value="1"/>
</dbReference>
<accession>A0ABD7BE22</accession>
<evidence type="ECO:0000313" key="2">
    <source>
        <dbReference type="EMBL" id="QOC98730.1"/>
    </source>
</evidence>
<dbReference type="PANTHER" id="PTHR14097">
    <property type="entry name" value="OXIDOREDUCTASE HTATIP2"/>
    <property type="match status" value="1"/>
</dbReference>
<dbReference type="Gene3D" id="3.40.50.720">
    <property type="entry name" value="NAD(P)-binding Rossmann-like Domain"/>
    <property type="match status" value="1"/>
</dbReference>
<dbReference type="CDD" id="cd05250">
    <property type="entry name" value="CC3_like_SDR_a"/>
    <property type="match status" value="1"/>
</dbReference>
<evidence type="ECO:0000313" key="3">
    <source>
        <dbReference type="Proteomes" id="UP000516786"/>
    </source>
</evidence>